<evidence type="ECO:0000256" key="3">
    <source>
        <dbReference type="ARBA" id="ARBA00022824"/>
    </source>
</evidence>
<comment type="subcellular location">
    <subcellularLocation>
        <location evidence="1 6">Endoplasmic reticulum membrane</location>
        <topology evidence="1 6">Multi-pass membrane protein</topology>
    </subcellularLocation>
</comment>
<keyword evidence="4 6" id="KW-1133">Transmembrane helix</keyword>
<feature type="compositionally biased region" description="Basic residues" evidence="7">
    <location>
        <begin position="667"/>
        <end position="676"/>
    </location>
</feature>
<dbReference type="AlphaFoldDB" id="A0A834YUR2"/>
<keyword evidence="3 6" id="KW-0256">Endoplasmic reticulum</keyword>
<evidence type="ECO:0000256" key="4">
    <source>
        <dbReference type="ARBA" id="ARBA00022989"/>
    </source>
</evidence>
<feature type="compositionally biased region" description="Basic and acidic residues" evidence="7">
    <location>
        <begin position="73"/>
        <end position="83"/>
    </location>
</feature>
<gene>
    <name evidence="9" type="ORF">HHK36_021279</name>
</gene>
<feature type="region of interest" description="Disordered" evidence="7">
    <location>
        <begin position="244"/>
        <end position="285"/>
    </location>
</feature>
<evidence type="ECO:0000313" key="9">
    <source>
        <dbReference type="EMBL" id="KAF8393038.1"/>
    </source>
</evidence>
<dbReference type="InterPro" id="IPR044647">
    <property type="entry name" value="RTNLB17/18/21"/>
</dbReference>
<feature type="region of interest" description="Disordered" evidence="7">
    <location>
        <begin position="641"/>
        <end position="676"/>
    </location>
</feature>
<organism evidence="9 10">
    <name type="scientific">Tetracentron sinense</name>
    <name type="common">Spur-leaf</name>
    <dbReference type="NCBI Taxonomy" id="13715"/>
    <lineage>
        <taxon>Eukaryota</taxon>
        <taxon>Viridiplantae</taxon>
        <taxon>Streptophyta</taxon>
        <taxon>Embryophyta</taxon>
        <taxon>Tracheophyta</taxon>
        <taxon>Spermatophyta</taxon>
        <taxon>Magnoliopsida</taxon>
        <taxon>Trochodendrales</taxon>
        <taxon>Trochodendraceae</taxon>
        <taxon>Tetracentron</taxon>
    </lineage>
</organism>
<dbReference type="PROSITE" id="PS50845">
    <property type="entry name" value="RETICULON"/>
    <property type="match status" value="1"/>
</dbReference>
<proteinExistence type="predicted"/>
<feature type="transmembrane region" description="Helical" evidence="6">
    <location>
        <begin position="446"/>
        <end position="466"/>
    </location>
</feature>
<dbReference type="Pfam" id="PF02453">
    <property type="entry name" value="Reticulon"/>
    <property type="match status" value="1"/>
</dbReference>
<feature type="compositionally biased region" description="Acidic residues" evidence="7">
    <location>
        <begin position="257"/>
        <end position="277"/>
    </location>
</feature>
<name>A0A834YUR2_TETSI</name>
<keyword evidence="5 6" id="KW-0472">Membrane</keyword>
<feature type="transmembrane region" description="Helical" evidence="6">
    <location>
        <begin position="424"/>
        <end position="440"/>
    </location>
</feature>
<comment type="caution">
    <text evidence="9">The sequence shown here is derived from an EMBL/GenBank/DDBJ whole genome shotgun (WGS) entry which is preliminary data.</text>
</comment>
<dbReference type="PANTHER" id="PTHR46626">
    <property type="entry name" value="RETICULON-LIKE PROTEIN B17"/>
    <property type="match status" value="1"/>
</dbReference>
<keyword evidence="2 6" id="KW-0812">Transmembrane</keyword>
<dbReference type="PANTHER" id="PTHR46626:SF1">
    <property type="entry name" value="RETICULON-LIKE PROTEIN B21"/>
    <property type="match status" value="1"/>
</dbReference>
<protein>
    <recommendedName>
        <fullName evidence="6">Reticulon-like protein</fullName>
    </recommendedName>
</protein>
<sequence length="676" mass="77328">MEVARRRTATRKGVVAGSVWESRMKMDEVKGGIKVFNGEENSEEGCSGVGELRVYRRLKQNQNGVVKGKRKTWKSESVEEPEKSPILTRKPRSESHKFSDESFKELSTSVDGIEKTPIQIRKTRSESIRVSDELGVSVDGIERTPIQIRKSRSDSHRIPDEEACKEIGVSVDGIERNPIQRRNTISDSHRIPDEVCKELEVTVDGIEKTPIQIKQTRFDSHCVPDETCKEFGVYKQKIISSSVNNGGLVESPGGLVMDDDDEEDEEEEEDEDEDEEEIEKKSFDVKEINIPEQKPEEIVNEERKLHQIHEKPKPISANVNEEKKLQQIPEKPIPISTNLNTEKKLRQIPEKPIPISANLNRKPRPVTEIAKKKPSPVIDHRFINRNLTNPPPIAVSEEFGRIPVTQNNLQNIVDLVMWRNVSKSAFVFGLGTFILISSSYTKDINFSLISAISYMGLLYLAAIFVYRSILCRGEMDLDDSSHIYMVGEEEAIWFLKLVLPYLNEFLLRIRGLFSGDPGTTLKLAVVLFVLARCGSSITIWKMVKLGFFGVFTVPKVCSSYSTHDRNRSIKNIYMIISSNAEWVLPEGKFWVRRFRDAWESCTHKKAVAFGIFTLVWNLSSVVARIWAVFVLVVAVRYYQQSEDWEEEEDSRGQRQERGPTLTEAVKERRKNPKKEW</sequence>
<feature type="domain" description="Reticulon" evidence="8">
    <location>
        <begin position="412"/>
        <end position="556"/>
    </location>
</feature>
<feature type="region of interest" description="Disordered" evidence="7">
    <location>
        <begin position="65"/>
        <end position="101"/>
    </location>
</feature>
<feature type="transmembrane region" description="Helical" evidence="6">
    <location>
        <begin position="614"/>
        <end position="638"/>
    </location>
</feature>
<dbReference type="OrthoDB" id="567788at2759"/>
<evidence type="ECO:0000256" key="1">
    <source>
        <dbReference type="ARBA" id="ARBA00004477"/>
    </source>
</evidence>
<evidence type="ECO:0000313" key="10">
    <source>
        <dbReference type="Proteomes" id="UP000655225"/>
    </source>
</evidence>
<evidence type="ECO:0000259" key="8">
    <source>
        <dbReference type="PROSITE" id="PS50845"/>
    </source>
</evidence>
<evidence type="ECO:0000256" key="7">
    <source>
        <dbReference type="SAM" id="MobiDB-lite"/>
    </source>
</evidence>
<dbReference type="GO" id="GO:0005789">
    <property type="term" value="C:endoplasmic reticulum membrane"/>
    <property type="evidence" value="ECO:0007669"/>
    <property type="project" value="UniProtKB-SubCell"/>
</dbReference>
<dbReference type="Proteomes" id="UP000655225">
    <property type="component" value="Unassembled WGS sequence"/>
</dbReference>
<evidence type="ECO:0000256" key="6">
    <source>
        <dbReference type="RuleBase" id="RU363132"/>
    </source>
</evidence>
<accession>A0A834YUR2</accession>
<evidence type="ECO:0000256" key="5">
    <source>
        <dbReference type="ARBA" id="ARBA00023136"/>
    </source>
</evidence>
<feature type="compositionally biased region" description="Basic and acidic residues" evidence="7">
    <location>
        <begin position="91"/>
        <end position="101"/>
    </location>
</feature>
<dbReference type="OMA" id="DSHRIPD"/>
<evidence type="ECO:0000256" key="2">
    <source>
        <dbReference type="ARBA" id="ARBA00022692"/>
    </source>
</evidence>
<keyword evidence="10" id="KW-1185">Reference proteome</keyword>
<dbReference type="EMBL" id="JABCRI010000015">
    <property type="protein sequence ID" value="KAF8393038.1"/>
    <property type="molecule type" value="Genomic_DNA"/>
</dbReference>
<reference evidence="9 10" key="1">
    <citation type="submission" date="2020-04" db="EMBL/GenBank/DDBJ databases">
        <title>Plant Genome Project.</title>
        <authorList>
            <person name="Zhang R.-G."/>
        </authorList>
    </citation>
    <scope>NUCLEOTIDE SEQUENCE [LARGE SCALE GENOMIC DNA]</scope>
    <source>
        <strain evidence="9">YNK0</strain>
        <tissue evidence="9">Leaf</tissue>
    </source>
</reference>
<dbReference type="InterPro" id="IPR003388">
    <property type="entry name" value="Reticulon"/>
</dbReference>